<evidence type="ECO:0000313" key="3">
    <source>
        <dbReference type="EMBL" id="UJO13820.1"/>
    </source>
</evidence>
<evidence type="ECO:0000313" key="4">
    <source>
        <dbReference type="Proteomes" id="UP000756132"/>
    </source>
</evidence>
<dbReference type="KEGG" id="ffu:CLAFUR5_02700"/>
<evidence type="ECO:0000256" key="2">
    <source>
        <dbReference type="SAM" id="Phobius"/>
    </source>
</evidence>
<feature type="transmembrane region" description="Helical" evidence="2">
    <location>
        <begin position="297"/>
        <end position="319"/>
    </location>
</feature>
<reference evidence="3" key="2">
    <citation type="journal article" date="2022" name="Microb. Genom.">
        <title>A chromosome-scale genome assembly of the tomato pathogen Cladosporium fulvum reveals a compartmentalized genome architecture and the presence of a dispensable chromosome.</title>
        <authorList>
            <person name="Zaccaron A.Z."/>
            <person name="Chen L.H."/>
            <person name="Samaras A."/>
            <person name="Stergiopoulos I."/>
        </authorList>
    </citation>
    <scope>NUCLEOTIDE SEQUENCE</scope>
    <source>
        <strain evidence="3">Race5_Kim</strain>
    </source>
</reference>
<dbReference type="AlphaFoldDB" id="A0A9Q8LAB4"/>
<dbReference type="PANTHER" id="PTHR41807">
    <property type="entry name" value="GLUTATHIONE TRANSFERASE 3"/>
    <property type="match status" value="1"/>
</dbReference>
<keyword evidence="4" id="KW-1185">Reference proteome</keyword>
<reference evidence="3" key="1">
    <citation type="submission" date="2021-12" db="EMBL/GenBank/DDBJ databases">
        <authorList>
            <person name="Zaccaron A."/>
            <person name="Stergiopoulos I."/>
        </authorList>
    </citation>
    <scope>NUCLEOTIDE SEQUENCE</scope>
    <source>
        <strain evidence="3">Race5_Kim</strain>
    </source>
</reference>
<keyword evidence="2" id="KW-1133">Transmembrane helix</keyword>
<dbReference type="GO" id="GO:0016020">
    <property type="term" value="C:membrane"/>
    <property type="evidence" value="ECO:0007669"/>
    <property type="project" value="TreeGrafter"/>
</dbReference>
<dbReference type="Proteomes" id="UP000756132">
    <property type="component" value="Chromosome 2"/>
</dbReference>
<feature type="transmembrane region" description="Helical" evidence="2">
    <location>
        <begin position="339"/>
        <end position="361"/>
    </location>
</feature>
<keyword evidence="2" id="KW-0812">Transmembrane</keyword>
<dbReference type="RefSeq" id="XP_047758186.1">
    <property type="nucleotide sequence ID" value="XM_047901848.1"/>
</dbReference>
<dbReference type="EMBL" id="CP090164">
    <property type="protein sequence ID" value="UJO13820.1"/>
    <property type="molecule type" value="Genomic_DNA"/>
</dbReference>
<dbReference type="OrthoDB" id="4034134at2759"/>
<sequence length="372" mass="40820">MAHSWLQRQKKAALLELSVEAGLPQEDSLLKDEILANLETYLDLNATTLSRMSVFEDYYGKRAQTPARGRPPRDSIYVPAEDNEIKSVVKARGRRATQIKQEPEDDGPMSSPVAAAVATATSSARRAVNTVSSALSPSGQLTARTPAARPVGRQRRRSELPGPPSPADVADVVEYESRAFVQKVEDLYAMLGVNDYVQNVRDTLSSVTAIQMTFLLIEAFALQRNLMPWQYVMEIPSTPFTSSFAVFAPDLFILLTGYYWSATLLWASTSIFVPSLFAYFYNLTIRDVKRGSRIVPVARYAADPLTFHVVKALATWLVYNQGVTFGGWIDPIAAERVELALYGGHTATLIGSAIGALAALYEAAQKKHVPAA</sequence>
<evidence type="ECO:0000256" key="1">
    <source>
        <dbReference type="SAM" id="MobiDB-lite"/>
    </source>
</evidence>
<feature type="region of interest" description="Disordered" evidence="1">
    <location>
        <begin position="92"/>
        <end position="114"/>
    </location>
</feature>
<dbReference type="OMA" id="YLPDMFL"/>
<dbReference type="InterPro" id="IPR038872">
    <property type="entry name" value="Put_GTT3"/>
</dbReference>
<accession>A0A9Q8LAB4</accession>
<feature type="region of interest" description="Disordered" evidence="1">
    <location>
        <begin position="128"/>
        <end position="168"/>
    </location>
</feature>
<proteinExistence type="predicted"/>
<dbReference type="GeneID" id="71982578"/>
<organism evidence="3 4">
    <name type="scientific">Passalora fulva</name>
    <name type="common">Tomato leaf mold</name>
    <name type="synonym">Cladosporium fulvum</name>
    <dbReference type="NCBI Taxonomy" id="5499"/>
    <lineage>
        <taxon>Eukaryota</taxon>
        <taxon>Fungi</taxon>
        <taxon>Dikarya</taxon>
        <taxon>Ascomycota</taxon>
        <taxon>Pezizomycotina</taxon>
        <taxon>Dothideomycetes</taxon>
        <taxon>Dothideomycetidae</taxon>
        <taxon>Mycosphaerellales</taxon>
        <taxon>Mycosphaerellaceae</taxon>
        <taxon>Fulvia</taxon>
    </lineage>
</organism>
<keyword evidence="2" id="KW-0472">Membrane</keyword>
<protein>
    <submittedName>
        <fullName evidence="3">Uncharacterized protein</fullName>
    </submittedName>
</protein>
<feature type="transmembrane region" description="Helical" evidence="2">
    <location>
        <begin position="266"/>
        <end position="285"/>
    </location>
</feature>
<gene>
    <name evidence="3" type="ORF">CLAFUR5_02700</name>
</gene>
<dbReference type="PANTHER" id="PTHR41807:SF1">
    <property type="entry name" value="GLUTATHIONE TRANSFERASE 3"/>
    <property type="match status" value="1"/>
</dbReference>
<name>A0A9Q8LAB4_PASFU</name>
<feature type="compositionally biased region" description="Polar residues" evidence="1">
    <location>
        <begin position="129"/>
        <end position="143"/>
    </location>
</feature>